<evidence type="ECO:0000256" key="1">
    <source>
        <dbReference type="SAM" id="Coils"/>
    </source>
</evidence>
<accession>A0A4S3PV15</accession>
<reference evidence="2 3" key="1">
    <citation type="journal article" date="2019" name="Indoor Air">
        <title>Impacts of indoor surface finishes on bacterial viability.</title>
        <authorList>
            <person name="Hu J."/>
            <person name="Maamar S.B."/>
            <person name="Glawe A.J."/>
            <person name="Gottel N."/>
            <person name="Gilbert J.A."/>
            <person name="Hartmann E.M."/>
        </authorList>
    </citation>
    <scope>NUCLEOTIDE SEQUENCE [LARGE SCALE GENOMIC DNA]</scope>
    <source>
        <strain evidence="2 3">AF060A6</strain>
    </source>
</reference>
<dbReference type="RefSeq" id="WP_136378885.1">
    <property type="nucleotide sequence ID" value="NZ_SLUB01000008.1"/>
</dbReference>
<protein>
    <submittedName>
        <fullName evidence="2">Uncharacterized protein</fullName>
    </submittedName>
</protein>
<dbReference type="SUPFAM" id="SSF161266">
    <property type="entry name" value="Gam-like"/>
    <property type="match status" value="1"/>
</dbReference>
<gene>
    <name evidence="2" type="ORF">E1I69_06985</name>
</gene>
<keyword evidence="1" id="KW-0175">Coiled coil</keyword>
<dbReference type="Proteomes" id="UP000306477">
    <property type="component" value="Unassembled WGS sequence"/>
</dbReference>
<evidence type="ECO:0000313" key="3">
    <source>
        <dbReference type="Proteomes" id="UP000306477"/>
    </source>
</evidence>
<keyword evidence="3" id="KW-1185">Reference proteome</keyword>
<proteinExistence type="predicted"/>
<evidence type="ECO:0000313" key="2">
    <source>
        <dbReference type="EMBL" id="THE13651.1"/>
    </source>
</evidence>
<dbReference type="STRING" id="1033734.GCA_000285535_00364"/>
<dbReference type="EMBL" id="SLUB01000008">
    <property type="protein sequence ID" value="THE13651.1"/>
    <property type="molecule type" value="Genomic_DNA"/>
</dbReference>
<sequence length="132" mass="15327">MQESKPFTQIPEELITRYFTLSEKAKEIEKELKEMKKVLNVYFDETVGKHEKGESVVGDYKIQRQIRLSDSYHDEKMVKRLEELNLNDCIQVIKQPDQQKIEAAITLGLLGQADIDDCILKKTTNAITVRKL</sequence>
<dbReference type="OrthoDB" id="2704409at2"/>
<dbReference type="AlphaFoldDB" id="A0A4S3PV15"/>
<organism evidence="2 3">
    <name type="scientific">Bacillus timonensis</name>
    <dbReference type="NCBI Taxonomy" id="1033734"/>
    <lineage>
        <taxon>Bacteria</taxon>
        <taxon>Bacillati</taxon>
        <taxon>Bacillota</taxon>
        <taxon>Bacilli</taxon>
        <taxon>Bacillales</taxon>
        <taxon>Bacillaceae</taxon>
        <taxon>Bacillus</taxon>
    </lineage>
</organism>
<comment type="caution">
    <text evidence="2">The sequence shown here is derived from an EMBL/GenBank/DDBJ whole genome shotgun (WGS) entry which is preliminary data.</text>
</comment>
<feature type="coiled-coil region" evidence="1">
    <location>
        <begin position="18"/>
        <end position="45"/>
    </location>
</feature>
<name>A0A4S3PV15_9BACI</name>